<comment type="caution">
    <text evidence="1">The sequence shown here is derived from an EMBL/GenBank/DDBJ whole genome shotgun (WGS) entry which is preliminary data.</text>
</comment>
<dbReference type="EMBL" id="CAMXCH010000001">
    <property type="protein sequence ID" value="CAI3932604.1"/>
    <property type="molecule type" value="Genomic_DNA"/>
</dbReference>
<evidence type="ECO:0000313" key="2">
    <source>
        <dbReference type="Proteomes" id="UP001154272"/>
    </source>
</evidence>
<gene>
    <name evidence="1" type="ORF">R83534S58_LOCUS627</name>
</gene>
<proteinExistence type="predicted"/>
<evidence type="ECO:0000313" key="1">
    <source>
        <dbReference type="EMBL" id="CAI3932604.1"/>
    </source>
</evidence>
<sequence length="34" mass="3774">MFDYLILAQNCEKEVCKGFNAKEVAKALKKQGGV</sequence>
<reference evidence="1" key="1">
    <citation type="submission" date="2022-10" db="EMBL/GenBank/DDBJ databases">
        <authorList>
            <person name="Botero Cardona J."/>
        </authorList>
    </citation>
    <scope>NUCLEOTIDE SEQUENCE</scope>
    <source>
        <strain evidence="1">R-83534</strain>
    </source>
</reference>
<organism evidence="1 2">
    <name type="scientific">Commensalibacter papalotli</name>
    <name type="common">ex Botero et al. 2024</name>
    <dbReference type="NCBI Taxonomy" id="2972766"/>
    <lineage>
        <taxon>Bacteria</taxon>
        <taxon>Pseudomonadati</taxon>
        <taxon>Pseudomonadota</taxon>
        <taxon>Alphaproteobacteria</taxon>
        <taxon>Acetobacterales</taxon>
        <taxon>Acetobacteraceae</taxon>
    </lineage>
</organism>
<name>A0ABM9HL03_9PROT</name>
<keyword evidence="2" id="KW-1185">Reference proteome</keyword>
<accession>A0ABM9HL03</accession>
<protein>
    <submittedName>
        <fullName evidence="1">Uncharacterized protein</fullName>
    </submittedName>
</protein>
<dbReference type="Proteomes" id="UP001154272">
    <property type="component" value="Unassembled WGS sequence"/>
</dbReference>